<protein>
    <submittedName>
        <fullName evidence="1">Uncharacterized protein</fullName>
    </submittedName>
</protein>
<sequence length="101" mass="11085">MVDLRPGFCRCGCGNHTAKHFVPGHNQRLRGELARSYSRAKRVAVRQPLGPPQLVAAPEAADLLGPEWLAWVAPEVEVLRTVRSNIAEAAIADFEAEWGDL</sequence>
<evidence type="ECO:0000313" key="2">
    <source>
        <dbReference type="Proteomes" id="UP000313231"/>
    </source>
</evidence>
<comment type="caution">
    <text evidence="1">The sequence shown here is derived from an EMBL/GenBank/DDBJ whole genome shotgun (WGS) entry which is preliminary data.</text>
</comment>
<proteinExistence type="predicted"/>
<accession>A0A5C4VNA5</accession>
<organism evidence="1 2">
    <name type="scientific">Nocardioides albidus</name>
    <dbReference type="NCBI Taxonomy" id="1517589"/>
    <lineage>
        <taxon>Bacteria</taxon>
        <taxon>Bacillati</taxon>
        <taxon>Actinomycetota</taxon>
        <taxon>Actinomycetes</taxon>
        <taxon>Propionibacteriales</taxon>
        <taxon>Nocardioidaceae</taxon>
        <taxon>Nocardioides</taxon>
    </lineage>
</organism>
<reference evidence="1 2" key="1">
    <citation type="journal article" date="2016" name="Int. J. Syst. Evol. Microbiol.">
        <title>Nocardioides albidus sp. nov., an actinobacterium isolated from garden soil.</title>
        <authorList>
            <person name="Singh H."/>
            <person name="Du J."/>
            <person name="Trinh H."/>
            <person name="Won K."/>
            <person name="Yang J.E."/>
            <person name="Yin C."/>
            <person name="Kook M."/>
            <person name="Yi T.H."/>
        </authorList>
    </citation>
    <scope>NUCLEOTIDE SEQUENCE [LARGE SCALE GENOMIC DNA]</scope>
    <source>
        <strain evidence="1 2">CCTCC AB 2015297</strain>
    </source>
</reference>
<name>A0A5C4VNA5_9ACTN</name>
<dbReference type="AlphaFoldDB" id="A0A5C4VNA5"/>
<evidence type="ECO:0000313" key="1">
    <source>
        <dbReference type="EMBL" id="TNM37403.1"/>
    </source>
</evidence>
<dbReference type="Proteomes" id="UP000313231">
    <property type="component" value="Unassembled WGS sequence"/>
</dbReference>
<dbReference type="EMBL" id="VDMP01000026">
    <property type="protein sequence ID" value="TNM37403.1"/>
    <property type="molecule type" value="Genomic_DNA"/>
</dbReference>
<keyword evidence="2" id="KW-1185">Reference proteome</keyword>
<gene>
    <name evidence="1" type="ORF">FHP29_16355</name>
</gene>
<dbReference type="RefSeq" id="WP_139623944.1">
    <property type="nucleotide sequence ID" value="NZ_VDMP01000026.1"/>
</dbReference>